<dbReference type="SUPFAM" id="SSF53597">
    <property type="entry name" value="Dihydrofolate reductase-like"/>
    <property type="match status" value="1"/>
</dbReference>
<dbReference type="PANTHER" id="PTHR38011">
    <property type="entry name" value="DIHYDROFOLATE REDUCTASE FAMILY PROTEIN (AFU_ORTHOLOGUE AFUA_8G06820)"/>
    <property type="match status" value="1"/>
</dbReference>
<dbReference type="Proteomes" id="UP000198901">
    <property type="component" value="Unassembled WGS sequence"/>
</dbReference>
<dbReference type="OrthoDB" id="195113at2"/>
<evidence type="ECO:0000259" key="1">
    <source>
        <dbReference type="Pfam" id="PF01872"/>
    </source>
</evidence>
<feature type="domain" description="Bacterial bifunctional deaminase-reductase C-terminal" evidence="1">
    <location>
        <begin position="3"/>
        <end position="179"/>
    </location>
</feature>
<sequence length="188" mass="20723">MRKLKLQMQITLDGFVAGPEGQGDWIWANGIRDEVLFQKIIDMADSSDTILLGRKMTPGFTSYWESVVDTKPDSVELPLARLMVDTRKIAFSRTHSELPGRNLTVENGDLVAAVQALKQEPGKDILVYGGAGFVRSLINADLIDEYYLIRCPIAIGAGMPIFEGRKLLKLESSTAYASGKVVNKYARG</sequence>
<dbReference type="RefSeq" id="WP_093201537.1">
    <property type="nucleotide sequence ID" value="NZ_FNGS01000004.1"/>
</dbReference>
<proteinExistence type="predicted"/>
<evidence type="ECO:0000313" key="3">
    <source>
        <dbReference type="Proteomes" id="UP000198901"/>
    </source>
</evidence>
<protein>
    <submittedName>
        <fullName evidence="2">Dihydrofolate reductase</fullName>
    </submittedName>
</protein>
<dbReference type="Pfam" id="PF01872">
    <property type="entry name" value="RibD_C"/>
    <property type="match status" value="1"/>
</dbReference>
<dbReference type="EMBL" id="FNGS01000004">
    <property type="protein sequence ID" value="SDL96378.1"/>
    <property type="molecule type" value="Genomic_DNA"/>
</dbReference>
<accession>A0A1G9PC94</accession>
<dbReference type="GO" id="GO:0008703">
    <property type="term" value="F:5-amino-6-(5-phosphoribosylamino)uracil reductase activity"/>
    <property type="evidence" value="ECO:0007669"/>
    <property type="project" value="InterPro"/>
</dbReference>
<name>A0A1G9PC94_9BACT</name>
<gene>
    <name evidence="2" type="ORF">SAMN04488090_2120</name>
</gene>
<dbReference type="PANTHER" id="PTHR38011:SF11">
    <property type="entry name" value="2,5-DIAMINO-6-RIBOSYLAMINO-4(3H)-PYRIMIDINONE 5'-PHOSPHATE REDUCTASE"/>
    <property type="match status" value="1"/>
</dbReference>
<dbReference type="Gene3D" id="3.40.430.10">
    <property type="entry name" value="Dihydrofolate Reductase, subunit A"/>
    <property type="match status" value="1"/>
</dbReference>
<dbReference type="STRING" id="563176.SAMN04488090_2120"/>
<dbReference type="InterPro" id="IPR050765">
    <property type="entry name" value="Riboflavin_Biosynth_HTPR"/>
</dbReference>
<dbReference type="InterPro" id="IPR002734">
    <property type="entry name" value="RibDG_C"/>
</dbReference>
<organism evidence="2 3">
    <name type="scientific">Siphonobacter aquaeclarae</name>
    <dbReference type="NCBI Taxonomy" id="563176"/>
    <lineage>
        <taxon>Bacteria</taxon>
        <taxon>Pseudomonadati</taxon>
        <taxon>Bacteroidota</taxon>
        <taxon>Cytophagia</taxon>
        <taxon>Cytophagales</taxon>
        <taxon>Cytophagaceae</taxon>
        <taxon>Siphonobacter</taxon>
    </lineage>
</organism>
<evidence type="ECO:0000313" key="2">
    <source>
        <dbReference type="EMBL" id="SDL96378.1"/>
    </source>
</evidence>
<dbReference type="AlphaFoldDB" id="A0A1G9PC94"/>
<dbReference type="InterPro" id="IPR024072">
    <property type="entry name" value="DHFR-like_dom_sf"/>
</dbReference>
<dbReference type="GO" id="GO:0009231">
    <property type="term" value="P:riboflavin biosynthetic process"/>
    <property type="evidence" value="ECO:0007669"/>
    <property type="project" value="InterPro"/>
</dbReference>
<keyword evidence="3" id="KW-1185">Reference proteome</keyword>
<reference evidence="2 3" key="1">
    <citation type="submission" date="2016-10" db="EMBL/GenBank/DDBJ databases">
        <authorList>
            <person name="de Groot N.N."/>
        </authorList>
    </citation>
    <scope>NUCLEOTIDE SEQUENCE [LARGE SCALE GENOMIC DNA]</scope>
    <source>
        <strain evidence="2 3">DSM 21668</strain>
    </source>
</reference>